<evidence type="ECO:0000313" key="2">
    <source>
        <dbReference type="EMBL" id="CAE0287576.1"/>
    </source>
</evidence>
<dbReference type="InterPro" id="IPR029063">
    <property type="entry name" value="SAM-dependent_MTases_sf"/>
</dbReference>
<proteinExistence type="predicted"/>
<dbReference type="Pfam" id="PF13578">
    <property type="entry name" value="Methyltransf_24"/>
    <property type="match status" value="1"/>
</dbReference>
<dbReference type="EMBL" id="HBIC01032344">
    <property type="protein sequence ID" value="CAE0287576.1"/>
    <property type="molecule type" value="Transcribed_RNA"/>
</dbReference>
<organism evidence="2">
    <name type="scientific">Spumella elongata</name>
    <dbReference type="NCBI Taxonomy" id="89044"/>
    <lineage>
        <taxon>Eukaryota</taxon>
        <taxon>Sar</taxon>
        <taxon>Stramenopiles</taxon>
        <taxon>Ochrophyta</taxon>
        <taxon>Chrysophyceae</taxon>
        <taxon>Chromulinales</taxon>
        <taxon>Chromulinaceae</taxon>
        <taxon>Spumella</taxon>
    </lineage>
</organism>
<accession>A0A7S3H7Y4</accession>
<dbReference type="Gene3D" id="3.40.50.150">
    <property type="entry name" value="Vaccinia Virus protein VP39"/>
    <property type="match status" value="1"/>
</dbReference>
<keyword evidence="1" id="KW-0732">Signal</keyword>
<gene>
    <name evidence="2" type="ORF">SELO1098_LOCUS16419</name>
</gene>
<protein>
    <submittedName>
        <fullName evidence="2">Uncharacterized protein</fullName>
    </submittedName>
</protein>
<sequence>MNVTLFLVVLCCVSFVVIDANGKEGHIKNSFYAVQKNFYELQAILDAKVPRDKQVGHTGWLTNMCSYYWNQAHLSHAKTICEVGFGVGFTSTIWLTAGDATVYSFDLFPEEGKVVPSEEMGYFVNYMAAYQNAGIRFLQEKFPGRFHPIKGYSDKTIPAFAKANSSVKCDIILVDGSHTTEGTLVDFRNFKALAHKDTTVFIDDLEDARVSEAIRLAQEEKILVPQMTECIRGEKYINPDFGHPGWSQLPGDGKHFCRTRYQF</sequence>
<evidence type="ECO:0000256" key="1">
    <source>
        <dbReference type="SAM" id="SignalP"/>
    </source>
</evidence>
<dbReference type="SUPFAM" id="SSF53335">
    <property type="entry name" value="S-adenosyl-L-methionine-dependent methyltransferases"/>
    <property type="match status" value="1"/>
</dbReference>
<feature type="signal peptide" evidence="1">
    <location>
        <begin position="1"/>
        <end position="22"/>
    </location>
</feature>
<dbReference type="AlphaFoldDB" id="A0A7S3H7Y4"/>
<name>A0A7S3H7Y4_9STRA</name>
<feature type="chain" id="PRO_5030665739" evidence="1">
    <location>
        <begin position="23"/>
        <end position="263"/>
    </location>
</feature>
<reference evidence="2" key="1">
    <citation type="submission" date="2021-01" db="EMBL/GenBank/DDBJ databases">
        <authorList>
            <person name="Corre E."/>
            <person name="Pelletier E."/>
            <person name="Niang G."/>
            <person name="Scheremetjew M."/>
            <person name="Finn R."/>
            <person name="Kale V."/>
            <person name="Holt S."/>
            <person name="Cochrane G."/>
            <person name="Meng A."/>
            <person name="Brown T."/>
            <person name="Cohen L."/>
        </authorList>
    </citation>
    <scope>NUCLEOTIDE SEQUENCE</scope>
    <source>
        <strain evidence="2">CCAP 955/1</strain>
    </source>
</reference>